<proteinExistence type="predicted"/>
<dbReference type="EMBL" id="JBEHCU010005112">
    <property type="protein sequence ID" value="KAL1400849.1"/>
    <property type="molecule type" value="Genomic_DNA"/>
</dbReference>
<sequence length="339" mass="38328">MCNIWINETTLSEPFKDITDTLLGSVTFQSVPRAVRSLQSIGMETVGTYPLVLVNLETDDLELLGFWDVKFIVLGGFHHCDEVRYSMEINAEARVYDVVFMSTSVQLVCYYKPYCNEILSLREYPAPEDLFPDQSQDLCGHTVIATSMLDTELKRKVNGTLIGPDINWLTEVTKRINASIKTQLINANLTIKADSKNFGGSFWEDAMGSWKEHIQGDVQHLNAPLDGVSAYCLKTGTAHTVVLCPRNVDPETRLPRYVPLDEKVVLTFGFYLVPNSILLDRLGWAQRMLFESGVRQHWIRDFMEENYAHLKIEGAENSQQTAIVRPSVPDNAGEELAMR</sequence>
<dbReference type="AlphaFoldDB" id="A0ABD1DN76"/>
<organism evidence="1 2">
    <name type="scientific">Culex pipiens pipiens</name>
    <name type="common">Northern house mosquito</name>
    <dbReference type="NCBI Taxonomy" id="38569"/>
    <lineage>
        <taxon>Eukaryota</taxon>
        <taxon>Metazoa</taxon>
        <taxon>Ecdysozoa</taxon>
        <taxon>Arthropoda</taxon>
        <taxon>Hexapoda</taxon>
        <taxon>Insecta</taxon>
        <taxon>Pterygota</taxon>
        <taxon>Neoptera</taxon>
        <taxon>Endopterygota</taxon>
        <taxon>Diptera</taxon>
        <taxon>Nematocera</taxon>
        <taxon>Culicoidea</taxon>
        <taxon>Culicidae</taxon>
        <taxon>Culicinae</taxon>
        <taxon>Culicini</taxon>
        <taxon>Culex</taxon>
        <taxon>Culex</taxon>
    </lineage>
</organism>
<dbReference type="Proteomes" id="UP001562425">
    <property type="component" value="Unassembled WGS sequence"/>
</dbReference>
<name>A0ABD1DN76_CULPP</name>
<keyword evidence="2" id="KW-1185">Reference proteome</keyword>
<accession>A0ABD1DN76</accession>
<reference evidence="1 2" key="1">
    <citation type="submission" date="2024-05" db="EMBL/GenBank/DDBJ databases">
        <title>Culex pipiens pipiens assembly and annotation.</title>
        <authorList>
            <person name="Alout H."/>
            <person name="Durand T."/>
        </authorList>
    </citation>
    <scope>NUCLEOTIDE SEQUENCE [LARGE SCALE GENOMIC DNA]</scope>
    <source>
        <strain evidence="1">HA-2024</strain>
        <tissue evidence="1">Whole body</tissue>
    </source>
</reference>
<comment type="caution">
    <text evidence="1">The sequence shown here is derived from an EMBL/GenBank/DDBJ whole genome shotgun (WGS) entry which is preliminary data.</text>
</comment>
<evidence type="ECO:0000313" key="1">
    <source>
        <dbReference type="EMBL" id="KAL1400849.1"/>
    </source>
</evidence>
<evidence type="ECO:0000313" key="2">
    <source>
        <dbReference type="Proteomes" id="UP001562425"/>
    </source>
</evidence>
<protein>
    <submittedName>
        <fullName evidence="1">Uncharacterized protein</fullName>
    </submittedName>
</protein>
<gene>
    <name evidence="1" type="ORF">pipiens_007091</name>
</gene>